<feature type="transmembrane region" description="Helical" evidence="9">
    <location>
        <begin position="238"/>
        <end position="256"/>
    </location>
</feature>
<keyword evidence="7 8" id="KW-0807">Transducer</keyword>
<feature type="transmembrane region" description="Helical" evidence="9">
    <location>
        <begin position="139"/>
        <end position="158"/>
    </location>
</feature>
<dbReference type="GO" id="GO:0007186">
    <property type="term" value="P:G protein-coupled receptor signaling pathway"/>
    <property type="evidence" value="ECO:0000318"/>
    <property type="project" value="GO_Central"/>
</dbReference>
<dbReference type="OrthoDB" id="5962705at2759"/>
<dbReference type="GO" id="GO:0004930">
    <property type="term" value="F:G protein-coupled receptor activity"/>
    <property type="evidence" value="ECO:0000318"/>
    <property type="project" value="GO_Central"/>
</dbReference>
<protein>
    <recommendedName>
        <fullName evidence="10">G-protein coupled receptors family 1 profile domain-containing protein</fullName>
    </recommendedName>
</protein>
<sequence length="257" mass="29468">MRFTPTYQGQGIPTAQRIAFTCAYTLIICLSLLGNTMLVAIIYKFPRMRTRTNYLLMNAAISDIAGVVILGRTIYVFAMDDISFDIPGWLGEALCKIFPFLRDTSIMVSVHSMVAITCDRFYAVVFPTMQTPSLLRAKFVVPFIWVTSIAYFSPYFFVYRIRVIYNARFCLSVWDAPFDPLQSPKKFQLTLIVTMFMIPLSVIVVLYTAIAISLRRQKIPGVAQEESIERRRKRNKKVCIMAAVIVLGFFICWVPYH</sequence>
<evidence type="ECO:0000256" key="2">
    <source>
        <dbReference type="ARBA" id="ARBA00022692"/>
    </source>
</evidence>
<evidence type="ECO:0000256" key="9">
    <source>
        <dbReference type="SAM" id="Phobius"/>
    </source>
</evidence>
<keyword evidence="5 9" id="KW-0472">Membrane</keyword>
<evidence type="ECO:0000256" key="4">
    <source>
        <dbReference type="ARBA" id="ARBA00023040"/>
    </source>
</evidence>
<accession>A7RNG3</accession>
<feature type="transmembrane region" description="Helical" evidence="9">
    <location>
        <begin position="18"/>
        <end position="43"/>
    </location>
</feature>
<comment type="subcellular location">
    <subcellularLocation>
        <location evidence="1">Membrane</location>
        <topology evidence="1">Multi-pass membrane protein</topology>
    </subcellularLocation>
</comment>
<dbReference type="Pfam" id="PF00001">
    <property type="entry name" value="7tm_1"/>
    <property type="match status" value="1"/>
</dbReference>
<dbReference type="GO" id="GO:0005886">
    <property type="term" value="C:plasma membrane"/>
    <property type="evidence" value="ECO:0000318"/>
    <property type="project" value="GO_Central"/>
</dbReference>
<feature type="transmembrane region" description="Helical" evidence="9">
    <location>
        <begin position="187"/>
        <end position="210"/>
    </location>
</feature>
<dbReference type="EMBL" id="DS469522">
    <property type="protein sequence ID" value="EDO47056.1"/>
    <property type="molecule type" value="Genomic_DNA"/>
</dbReference>
<dbReference type="PhylomeDB" id="A7RNG3"/>
<dbReference type="AlphaFoldDB" id="A7RNG3"/>
<dbReference type="STRING" id="45351.A7RNG3"/>
<evidence type="ECO:0000256" key="7">
    <source>
        <dbReference type="ARBA" id="ARBA00023224"/>
    </source>
</evidence>
<name>A7RNG3_NEMVE</name>
<comment type="similarity">
    <text evidence="8">Belongs to the G-protein coupled receptor 1 family.</text>
</comment>
<dbReference type="PROSITE" id="PS00237">
    <property type="entry name" value="G_PROTEIN_RECEP_F1_1"/>
    <property type="match status" value="1"/>
</dbReference>
<dbReference type="Gene3D" id="1.20.1070.10">
    <property type="entry name" value="Rhodopsin 7-helix transmembrane proteins"/>
    <property type="match status" value="1"/>
</dbReference>
<evidence type="ECO:0000259" key="10">
    <source>
        <dbReference type="PROSITE" id="PS50262"/>
    </source>
</evidence>
<proteinExistence type="inferred from homology"/>
<evidence type="ECO:0000256" key="6">
    <source>
        <dbReference type="ARBA" id="ARBA00023170"/>
    </source>
</evidence>
<feature type="transmembrane region" description="Helical" evidence="9">
    <location>
        <begin position="106"/>
        <end position="127"/>
    </location>
</feature>
<gene>
    <name evidence="11" type="ORF">NEMVEDRAFT_v1g87719</name>
</gene>
<evidence type="ECO:0000256" key="5">
    <source>
        <dbReference type="ARBA" id="ARBA00023136"/>
    </source>
</evidence>
<dbReference type="PROSITE" id="PS50262">
    <property type="entry name" value="G_PROTEIN_RECEP_F1_2"/>
    <property type="match status" value="1"/>
</dbReference>
<feature type="non-terminal residue" evidence="11">
    <location>
        <position position="257"/>
    </location>
</feature>
<dbReference type="Proteomes" id="UP000001593">
    <property type="component" value="Unassembled WGS sequence"/>
</dbReference>
<dbReference type="KEGG" id="nve:5519288"/>
<evidence type="ECO:0000313" key="12">
    <source>
        <dbReference type="Proteomes" id="UP000001593"/>
    </source>
</evidence>
<dbReference type="InterPro" id="IPR000276">
    <property type="entry name" value="GPCR_Rhodpsn"/>
</dbReference>
<dbReference type="InParanoid" id="A7RNG3"/>
<evidence type="ECO:0000256" key="3">
    <source>
        <dbReference type="ARBA" id="ARBA00022989"/>
    </source>
</evidence>
<keyword evidence="3 9" id="KW-1133">Transmembrane helix</keyword>
<evidence type="ECO:0000313" key="11">
    <source>
        <dbReference type="EMBL" id="EDO47056.1"/>
    </source>
</evidence>
<evidence type="ECO:0000256" key="1">
    <source>
        <dbReference type="ARBA" id="ARBA00004141"/>
    </source>
</evidence>
<keyword evidence="6 8" id="KW-0675">Receptor</keyword>
<dbReference type="PANTHER" id="PTHR24243">
    <property type="entry name" value="G-PROTEIN COUPLED RECEPTOR"/>
    <property type="match status" value="1"/>
</dbReference>
<feature type="transmembrane region" description="Helical" evidence="9">
    <location>
        <begin position="55"/>
        <end position="78"/>
    </location>
</feature>
<dbReference type="InterPro" id="IPR017452">
    <property type="entry name" value="GPCR_Rhodpsn_7TM"/>
</dbReference>
<evidence type="ECO:0000256" key="8">
    <source>
        <dbReference type="RuleBase" id="RU000688"/>
    </source>
</evidence>
<dbReference type="PANTHER" id="PTHR24243:SF208">
    <property type="entry name" value="PYROKININ-1 RECEPTOR"/>
    <property type="match status" value="1"/>
</dbReference>
<keyword evidence="4 8" id="KW-0297">G-protein coupled receptor</keyword>
<reference evidence="11 12" key="1">
    <citation type="journal article" date="2007" name="Science">
        <title>Sea anemone genome reveals ancestral eumetazoan gene repertoire and genomic organization.</title>
        <authorList>
            <person name="Putnam N.H."/>
            <person name="Srivastava M."/>
            <person name="Hellsten U."/>
            <person name="Dirks B."/>
            <person name="Chapman J."/>
            <person name="Salamov A."/>
            <person name="Terry A."/>
            <person name="Shapiro H."/>
            <person name="Lindquist E."/>
            <person name="Kapitonov V.V."/>
            <person name="Jurka J."/>
            <person name="Genikhovich G."/>
            <person name="Grigoriev I.V."/>
            <person name="Lucas S.M."/>
            <person name="Steele R.E."/>
            <person name="Finnerty J.R."/>
            <person name="Technau U."/>
            <person name="Martindale M.Q."/>
            <person name="Rokhsar D.S."/>
        </authorList>
    </citation>
    <scope>NUCLEOTIDE SEQUENCE [LARGE SCALE GENOMIC DNA]</scope>
    <source>
        <strain evidence="12">CH2 X CH6</strain>
    </source>
</reference>
<keyword evidence="2 8" id="KW-0812">Transmembrane</keyword>
<feature type="domain" description="G-protein coupled receptors family 1 profile" evidence="10">
    <location>
        <begin position="34"/>
        <end position="257"/>
    </location>
</feature>
<dbReference type="PRINTS" id="PR00237">
    <property type="entry name" value="GPCRRHODOPSN"/>
</dbReference>
<dbReference type="HOGENOM" id="CLU_009579_6_0_1"/>
<keyword evidence="12" id="KW-1185">Reference proteome</keyword>
<dbReference type="eggNOG" id="KOG4219">
    <property type="taxonomic scope" value="Eukaryota"/>
</dbReference>
<dbReference type="SUPFAM" id="SSF81321">
    <property type="entry name" value="Family A G protein-coupled receptor-like"/>
    <property type="match status" value="1"/>
</dbReference>
<organism evidence="11 12">
    <name type="scientific">Nematostella vectensis</name>
    <name type="common">Starlet sea anemone</name>
    <dbReference type="NCBI Taxonomy" id="45351"/>
    <lineage>
        <taxon>Eukaryota</taxon>
        <taxon>Metazoa</taxon>
        <taxon>Cnidaria</taxon>
        <taxon>Anthozoa</taxon>
        <taxon>Hexacorallia</taxon>
        <taxon>Actiniaria</taxon>
        <taxon>Edwardsiidae</taxon>
        <taxon>Nematostella</taxon>
    </lineage>
</organism>
<dbReference type="OMA" id="CICRGAC"/>